<sequence>MEYPVLDSDRSIYRHAEGAKLSLMPTKPNQATSSEAERWAAIGAGHVCSIIHRLTLPVSAATTCKDAGAHEADSIWSNTINYRPFKSGYRYAAASEALTELPNPADE</sequence>
<dbReference type="KEGG" id="ang:An05g01020"/>
<reference evidence="1" key="1">
    <citation type="submission" date="2025-02" db="EMBL/GenBank/DDBJ databases">
        <authorList>
            <consortium name="NCBI Genome Project"/>
        </authorList>
    </citation>
    <scope>NUCLEOTIDE SEQUENCE</scope>
</reference>
<protein>
    <submittedName>
        <fullName evidence="1">Uncharacterized protein</fullName>
    </submittedName>
</protein>
<accession>A0AAJ8BNJ3</accession>
<dbReference type="RefSeq" id="XP_059600773.1">
    <property type="nucleotide sequence ID" value="XM_059747890.1"/>
</dbReference>
<dbReference type="GeneID" id="84591117"/>
<dbReference type="AlphaFoldDB" id="A0AAJ8BNJ3"/>
<organism evidence="1">
    <name type="scientific">Aspergillus niger</name>
    <dbReference type="NCBI Taxonomy" id="5061"/>
    <lineage>
        <taxon>Eukaryota</taxon>
        <taxon>Fungi</taxon>
        <taxon>Dikarya</taxon>
        <taxon>Ascomycota</taxon>
        <taxon>Pezizomycotina</taxon>
        <taxon>Eurotiomycetes</taxon>
        <taxon>Eurotiomycetidae</taxon>
        <taxon>Eurotiales</taxon>
        <taxon>Aspergillaceae</taxon>
        <taxon>Aspergillus</taxon>
        <taxon>Aspergillus subgen. Circumdati</taxon>
    </lineage>
</organism>
<reference evidence="1" key="2">
    <citation type="submission" date="2025-08" db="UniProtKB">
        <authorList>
            <consortium name="RefSeq"/>
        </authorList>
    </citation>
    <scope>IDENTIFICATION</scope>
</reference>
<gene>
    <name evidence="1" type="ORF">An05g01020</name>
</gene>
<evidence type="ECO:0000313" key="1">
    <source>
        <dbReference type="RefSeq" id="XP_059600773.1"/>
    </source>
</evidence>
<proteinExistence type="predicted"/>
<dbReference type="VEuPathDB" id="FungiDB:An05g01020"/>
<name>A0AAJ8BNJ3_ASPNG</name>